<organism evidence="2 3">
    <name type="scientific">Romanomermis culicivorax</name>
    <name type="common">Nematode worm</name>
    <dbReference type="NCBI Taxonomy" id="13658"/>
    <lineage>
        <taxon>Eukaryota</taxon>
        <taxon>Metazoa</taxon>
        <taxon>Ecdysozoa</taxon>
        <taxon>Nematoda</taxon>
        <taxon>Enoplea</taxon>
        <taxon>Dorylaimia</taxon>
        <taxon>Mermithida</taxon>
        <taxon>Mermithoidea</taxon>
        <taxon>Mermithidae</taxon>
        <taxon>Romanomermis</taxon>
    </lineage>
</organism>
<feature type="transmembrane region" description="Helical" evidence="1">
    <location>
        <begin position="86"/>
        <end position="104"/>
    </location>
</feature>
<keyword evidence="1" id="KW-0472">Membrane</keyword>
<dbReference type="PANTHER" id="PTHR11824">
    <property type="entry name" value="VOLTAGE-DEPENDENT CALCIUM CHANNEL BETA SUBUNIT"/>
    <property type="match status" value="1"/>
</dbReference>
<name>A0A915L146_ROMCU</name>
<reference evidence="3" key="1">
    <citation type="submission" date="2022-11" db="UniProtKB">
        <authorList>
            <consortium name="WormBaseParasite"/>
        </authorList>
    </citation>
    <scope>IDENTIFICATION</scope>
</reference>
<keyword evidence="1" id="KW-1133">Transmembrane helix</keyword>
<accession>A0A915L146</accession>
<proteinExistence type="predicted"/>
<keyword evidence="1" id="KW-0812">Transmembrane</keyword>
<evidence type="ECO:0000256" key="1">
    <source>
        <dbReference type="SAM" id="Phobius"/>
    </source>
</evidence>
<evidence type="ECO:0000313" key="3">
    <source>
        <dbReference type="WBParaSite" id="nRc.2.0.1.t44899-RA"/>
    </source>
</evidence>
<dbReference type="AlphaFoldDB" id="A0A915L146"/>
<evidence type="ECO:0000313" key="2">
    <source>
        <dbReference type="Proteomes" id="UP000887565"/>
    </source>
</evidence>
<dbReference type="Gene3D" id="3.40.50.300">
    <property type="entry name" value="P-loop containing nucleotide triphosphate hydrolases"/>
    <property type="match status" value="1"/>
</dbReference>
<protein>
    <submittedName>
        <fullName evidence="3">Uncharacterized protein</fullName>
    </submittedName>
</protein>
<dbReference type="WBParaSite" id="nRc.2.0.1.t44899-RA">
    <property type="protein sequence ID" value="nRc.2.0.1.t44899-RA"/>
    <property type="gene ID" value="nRc.2.0.1.g44899"/>
</dbReference>
<sequence length="119" mass="13255">NSLDDACEHLAEYLEEYWRATHPPVKSPPVLRKHRPHGVNAAHGSTAAAAATVSMPNVIGYNNNNNDDKLTQGKFTLLECFDFFELYLIIGLLSILTVIFPGPNEKMRIVAGRMKLFNS</sequence>
<keyword evidence="2" id="KW-1185">Reference proteome</keyword>
<dbReference type="InterPro" id="IPR027417">
    <property type="entry name" value="P-loop_NTPase"/>
</dbReference>
<dbReference type="Proteomes" id="UP000887565">
    <property type="component" value="Unplaced"/>
</dbReference>